<evidence type="ECO:0000313" key="2">
    <source>
        <dbReference type="EMBL" id="QHS93711.1"/>
    </source>
</evidence>
<name>A0A6C0BPK4_9ZZZZ</name>
<dbReference type="AlphaFoldDB" id="A0A6C0BPK4"/>
<feature type="region of interest" description="Disordered" evidence="1">
    <location>
        <begin position="1"/>
        <end position="37"/>
    </location>
</feature>
<protein>
    <recommendedName>
        <fullName evidence="3">Histone chaperone domain-containing protein</fullName>
    </recommendedName>
</protein>
<feature type="compositionally biased region" description="Acidic residues" evidence="1">
    <location>
        <begin position="22"/>
        <end position="32"/>
    </location>
</feature>
<feature type="compositionally biased region" description="Acidic residues" evidence="1">
    <location>
        <begin position="82"/>
        <end position="151"/>
    </location>
</feature>
<sequence>MSMDPQVEQVEEPVTPAVINLEETDNESEPDPTEWYVSDGGFVVDEINEADDKLVSKRADVDVSNIISGRRRRRAPVRYVPEEEVEDDHTDSEYEADSDTEDDEADDVIVDMEEDVEYQPSAQEDEDPDPETESDVEMEEEEDEEETKTEN</sequence>
<dbReference type="EMBL" id="MN739208">
    <property type="protein sequence ID" value="QHS93711.1"/>
    <property type="molecule type" value="Genomic_DNA"/>
</dbReference>
<accession>A0A6C0BPK4</accession>
<reference evidence="2" key="1">
    <citation type="journal article" date="2020" name="Nature">
        <title>Giant virus diversity and host interactions through global metagenomics.</title>
        <authorList>
            <person name="Schulz F."/>
            <person name="Roux S."/>
            <person name="Paez-Espino D."/>
            <person name="Jungbluth S."/>
            <person name="Walsh D.A."/>
            <person name="Denef V.J."/>
            <person name="McMahon K.D."/>
            <person name="Konstantinidis K.T."/>
            <person name="Eloe-Fadrosh E.A."/>
            <person name="Kyrpides N.C."/>
            <person name="Woyke T."/>
        </authorList>
    </citation>
    <scope>NUCLEOTIDE SEQUENCE</scope>
    <source>
        <strain evidence="2">GVMAG-M-3300018080-19</strain>
    </source>
</reference>
<evidence type="ECO:0000256" key="1">
    <source>
        <dbReference type="SAM" id="MobiDB-lite"/>
    </source>
</evidence>
<evidence type="ECO:0008006" key="3">
    <source>
        <dbReference type="Google" id="ProtNLM"/>
    </source>
</evidence>
<organism evidence="2">
    <name type="scientific">viral metagenome</name>
    <dbReference type="NCBI Taxonomy" id="1070528"/>
    <lineage>
        <taxon>unclassified sequences</taxon>
        <taxon>metagenomes</taxon>
        <taxon>organismal metagenomes</taxon>
    </lineage>
</organism>
<feature type="region of interest" description="Disordered" evidence="1">
    <location>
        <begin position="69"/>
        <end position="151"/>
    </location>
</feature>
<proteinExistence type="predicted"/>